<dbReference type="InterPro" id="IPR010916">
    <property type="entry name" value="TonB_box_CS"/>
</dbReference>
<proteinExistence type="predicted"/>
<gene>
    <name evidence="3" type="ORF">EMQ25_04950</name>
</gene>
<evidence type="ECO:0000259" key="2">
    <source>
        <dbReference type="Pfam" id="PF14339"/>
    </source>
</evidence>
<accession>A0A433XEY4</accession>
<dbReference type="InterPro" id="IPR025507">
    <property type="entry name" value="DUF4394"/>
</dbReference>
<dbReference type="AlphaFoldDB" id="A0A433XEY4"/>
<feature type="domain" description="DUF4394" evidence="2">
    <location>
        <begin position="38"/>
        <end position="250"/>
    </location>
</feature>
<evidence type="ECO:0000313" key="3">
    <source>
        <dbReference type="EMBL" id="RUT32508.1"/>
    </source>
</evidence>
<dbReference type="RefSeq" id="WP_127187465.1">
    <property type="nucleotide sequence ID" value="NZ_RZNJ01000002.1"/>
</dbReference>
<comment type="caution">
    <text evidence="3">The sequence shown here is derived from an EMBL/GenBank/DDBJ whole genome shotgun (WGS) entry which is preliminary data.</text>
</comment>
<evidence type="ECO:0000313" key="4">
    <source>
        <dbReference type="Proteomes" id="UP000281547"/>
    </source>
</evidence>
<feature type="chain" id="PRO_5019378746" evidence="1">
    <location>
        <begin position="28"/>
        <end position="266"/>
    </location>
</feature>
<name>A0A433XEY4_9HYPH</name>
<dbReference type="PROSITE" id="PS00430">
    <property type="entry name" value="TONB_DEPENDENT_REC_1"/>
    <property type="match status" value="1"/>
</dbReference>
<dbReference type="EMBL" id="RZNJ01000002">
    <property type="protein sequence ID" value="RUT32508.1"/>
    <property type="molecule type" value="Genomic_DNA"/>
</dbReference>
<organism evidence="3 4">
    <name type="scientific">Arsenicitalea aurantiaca</name>
    <dbReference type="NCBI Taxonomy" id="1783274"/>
    <lineage>
        <taxon>Bacteria</taxon>
        <taxon>Pseudomonadati</taxon>
        <taxon>Pseudomonadota</taxon>
        <taxon>Alphaproteobacteria</taxon>
        <taxon>Hyphomicrobiales</taxon>
        <taxon>Devosiaceae</taxon>
        <taxon>Arsenicitalea</taxon>
    </lineage>
</organism>
<protein>
    <submittedName>
        <fullName evidence="3">DUF4394 domain-containing protein</fullName>
    </submittedName>
</protein>
<dbReference type="OrthoDB" id="531718at2"/>
<reference evidence="3 4" key="1">
    <citation type="journal article" date="2016" name="Int. J. Syst. Evol. Microbiol.">
        <title>Arsenicitalea aurantiaca gen. nov., sp. nov., a new member of the family Hyphomicrobiaceae, isolated from high-arsenic sediment.</title>
        <authorList>
            <person name="Mu Y."/>
            <person name="Zhou L."/>
            <person name="Zeng X.C."/>
            <person name="Liu L."/>
            <person name="Pan Y."/>
            <person name="Chen X."/>
            <person name="Wang J."/>
            <person name="Li S."/>
            <person name="Li W.J."/>
            <person name="Wang Y."/>
        </authorList>
    </citation>
    <scope>NUCLEOTIDE SEQUENCE [LARGE SCALE GENOMIC DNA]</scope>
    <source>
        <strain evidence="3 4">42-50</strain>
    </source>
</reference>
<dbReference type="SUPFAM" id="SSF51004">
    <property type="entry name" value="C-terminal (heme d1) domain of cytochrome cd1-nitrite reductase"/>
    <property type="match status" value="1"/>
</dbReference>
<keyword evidence="1" id="KW-0732">Signal</keyword>
<evidence type="ECO:0000256" key="1">
    <source>
        <dbReference type="SAM" id="SignalP"/>
    </source>
</evidence>
<dbReference type="InterPro" id="IPR011048">
    <property type="entry name" value="Haem_d1_sf"/>
</dbReference>
<feature type="signal peptide" evidence="1">
    <location>
        <begin position="1"/>
        <end position="27"/>
    </location>
</feature>
<dbReference type="Proteomes" id="UP000281547">
    <property type="component" value="Unassembled WGS sequence"/>
</dbReference>
<keyword evidence="4" id="KW-1185">Reference proteome</keyword>
<sequence length="266" mass="27667">MPRFTHTLKTTLLAGAGALALTSAALAAPAVGLTGNNTLVWFDTETLEVSGTVNLDGVDVLHGFDIRPADNMLYGITSDQRIVTIDWETGATTDVSTITETIPDGASAMVDFNPVADRLRFMGSDGTNLRLNVDTGETLVDGDLNFAEGDANADAADSMVVATAYINSIGTPEATAQYDIDAGLGILLQQTAPNDGVIETRGDLGVSGETYGFDIKAMAEGDNTAYLVVDSTLYTVDLESGATTELGALAGYDGFEAGLRDIAILP</sequence>
<dbReference type="Pfam" id="PF14339">
    <property type="entry name" value="DUF4394"/>
    <property type="match status" value="1"/>
</dbReference>